<protein>
    <recommendedName>
        <fullName evidence="8">Trypsin-like serine protease</fullName>
    </recommendedName>
</protein>
<keyword evidence="3" id="KW-0378">Hydrolase</keyword>
<reference evidence="6" key="1">
    <citation type="submission" date="2023-02" db="EMBL/GenBank/DDBJ databases">
        <title>Actinomadura rubrobrunea NBRC 14622.</title>
        <authorList>
            <person name="Ichikawa N."/>
            <person name="Sato H."/>
            <person name="Tonouchi N."/>
        </authorList>
    </citation>
    <scope>NUCLEOTIDE SEQUENCE</scope>
    <source>
        <strain evidence="6">NBRC 14622</strain>
    </source>
</reference>
<comment type="similarity">
    <text evidence="1">Belongs to the peptidase S1C family.</text>
</comment>
<gene>
    <name evidence="6" type="ORF">Arub01_34560</name>
</gene>
<name>A0A9W6PWV7_9ACTN</name>
<dbReference type="GO" id="GO:0004252">
    <property type="term" value="F:serine-type endopeptidase activity"/>
    <property type="evidence" value="ECO:0007669"/>
    <property type="project" value="InterPro"/>
</dbReference>
<keyword evidence="2" id="KW-0645">Protease</keyword>
<evidence type="ECO:0000313" key="6">
    <source>
        <dbReference type="EMBL" id="GLW65212.1"/>
    </source>
</evidence>
<dbReference type="SUPFAM" id="SSF50494">
    <property type="entry name" value="Trypsin-like serine proteases"/>
    <property type="match status" value="1"/>
</dbReference>
<comment type="caution">
    <text evidence="6">The sequence shown here is derived from an EMBL/GenBank/DDBJ whole genome shotgun (WGS) entry which is preliminary data.</text>
</comment>
<dbReference type="InterPro" id="IPR001940">
    <property type="entry name" value="Peptidase_S1C"/>
</dbReference>
<dbReference type="PRINTS" id="PR00834">
    <property type="entry name" value="PROTEASES2C"/>
</dbReference>
<keyword evidence="5" id="KW-0472">Membrane</keyword>
<dbReference type="PANTHER" id="PTHR43343:SF3">
    <property type="entry name" value="PROTEASE DO-LIKE 8, CHLOROPLASTIC"/>
    <property type="match status" value="1"/>
</dbReference>
<evidence type="ECO:0000256" key="4">
    <source>
        <dbReference type="SAM" id="MobiDB-lite"/>
    </source>
</evidence>
<evidence type="ECO:0000256" key="5">
    <source>
        <dbReference type="SAM" id="Phobius"/>
    </source>
</evidence>
<dbReference type="Proteomes" id="UP001165124">
    <property type="component" value="Unassembled WGS sequence"/>
</dbReference>
<dbReference type="Pfam" id="PF13365">
    <property type="entry name" value="Trypsin_2"/>
    <property type="match status" value="1"/>
</dbReference>
<dbReference type="InterPro" id="IPR009003">
    <property type="entry name" value="Peptidase_S1_PA"/>
</dbReference>
<evidence type="ECO:0008006" key="8">
    <source>
        <dbReference type="Google" id="ProtNLM"/>
    </source>
</evidence>
<dbReference type="InterPro" id="IPR051201">
    <property type="entry name" value="Chloro_Bact_Ser_Proteases"/>
</dbReference>
<evidence type="ECO:0000256" key="2">
    <source>
        <dbReference type="ARBA" id="ARBA00022670"/>
    </source>
</evidence>
<dbReference type="RefSeq" id="WP_169803767.1">
    <property type="nucleotide sequence ID" value="NZ_BSRZ01000008.1"/>
</dbReference>
<accession>A0A9W6PWV7</accession>
<feature type="region of interest" description="Disordered" evidence="4">
    <location>
        <begin position="1"/>
        <end position="87"/>
    </location>
</feature>
<proteinExistence type="inferred from homology"/>
<evidence type="ECO:0000313" key="7">
    <source>
        <dbReference type="Proteomes" id="UP001165124"/>
    </source>
</evidence>
<evidence type="ECO:0000256" key="1">
    <source>
        <dbReference type="ARBA" id="ARBA00010541"/>
    </source>
</evidence>
<dbReference type="GO" id="GO:0006508">
    <property type="term" value="P:proteolysis"/>
    <property type="evidence" value="ECO:0007669"/>
    <property type="project" value="UniProtKB-KW"/>
</dbReference>
<organism evidence="6 7">
    <name type="scientific">Actinomadura rubrobrunea</name>
    <dbReference type="NCBI Taxonomy" id="115335"/>
    <lineage>
        <taxon>Bacteria</taxon>
        <taxon>Bacillati</taxon>
        <taxon>Actinomycetota</taxon>
        <taxon>Actinomycetes</taxon>
        <taxon>Streptosporangiales</taxon>
        <taxon>Thermomonosporaceae</taxon>
        <taxon>Actinomadura</taxon>
    </lineage>
</organism>
<dbReference type="AlphaFoldDB" id="A0A9W6PWV7"/>
<keyword evidence="5" id="KW-1133">Transmembrane helix</keyword>
<dbReference type="Gene3D" id="2.40.10.10">
    <property type="entry name" value="Trypsin-like serine proteases"/>
    <property type="match status" value="2"/>
</dbReference>
<evidence type="ECO:0000256" key="3">
    <source>
        <dbReference type="ARBA" id="ARBA00022801"/>
    </source>
</evidence>
<dbReference type="EMBL" id="BSRZ01000008">
    <property type="protein sequence ID" value="GLW65212.1"/>
    <property type="molecule type" value="Genomic_DNA"/>
</dbReference>
<sequence length="366" mass="36263">MSADQPNPAPHGEWGQGQPTPQPQPGPEATDPRGQTSARQGAPAGQRLGPQAGARPQDGPHPQWQVPHWTPHGTAMPPAPQPASAAGRAWWTARRRLAALAAAAALAVGAGATGAVTALALSGEDTVYASPTAVSGTSTGSGTTTAQVAAAVQPSVVSIRAQTDMGQSTGGSGVILRSDGVILTNAHVVEDAAALRVKFSDGRTAAARVMGADSDRDIALVKAEGVSGLKPATLGDSDALAVGDPVLAVGSPLGLDGSVTSGIVSALGRTIQEDDAPDGPQGLPPYLRRQLSRQQSTVIENAIQTDAAINPGNSGGALVNAAGQVVGVNTAIATSGGGSGNIGVGFAIPINDAKKIADRILANVGV</sequence>
<feature type="transmembrane region" description="Helical" evidence="5">
    <location>
        <begin position="97"/>
        <end position="121"/>
    </location>
</feature>
<dbReference type="PANTHER" id="PTHR43343">
    <property type="entry name" value="PEPTIDASE S12"/>
    <property type="match status" value="1"/>
</dbReference>
<keyword evidence="5" id="KW-0812">Transmembrane</keyword>
<dbReference type="InterPro" id="IPR043504">
    <property type="entry name" value="Peptidase_S1_PA_chymotrypsin"/>
</dbReference>
<keyword evidence="7" id="KW-1185">Reference proteome</keyword>